<evidence type="ECO:0000259" key="2">
    <source>
        <dbReference type="Pfam" id="PF25954"/>
    </source>
</evidence>
<dbReference type="Gene3D" id="1.10.287.470">
    <property type="entry name" value="Helix hairpin bin"/>
    <property type="match status" value="1"/>
</dbReference>
<dbReference type="STRING" id="1821621.A8C75_16340"/>
<dbReference type="Gene3D" id="2.40.50.100">
    <property type="match status" value="1"/>
</dbReference>
<dbReference type="GO" id="GO:1990281">
    <property type="term" value="C:efflux pump complex"/>
    <property type="evidence" value="ECO:0007669"/>
    <property type="project" value="TreeGrafter"/>
</dbReference>
<proteinExistence type="inferred from homology"/>
<dbReference type="InterPro" id="IPR006143">
    <property type="entry name" value="RND_pump_MFP"/>
</dbReference>
<name>A0A1A9F508_9GAMM</name>
<keyword evidence="5" id="KW-1185">Reference proteome</keyword>
<evidence type="ECO:0000313" key="4">
    <source>
        <dbReference type="EMBL" id="ANG65316.1"/>
    </source>
</evidence>
<sequence length="230" mass="25177">MPADSPNLATDCLLTPSIDANIASPVVGVLDTVKVERGDLVKKGQVLFKLRSDVEEATLKLNRAQTEYGKRTIARNTELYERNLISEQEKDEIVITNRLYGYELGQTQALLQQKTIKSPLTGVVVETFLDPGEYVGEEPILQVVQLDPLYVEAVVPAEYHGKIKAGATAMVTLAAPLNSSHQARVQIVDRVLDAASSTFGVRLQLDNPDYLLPAGLKCSVNFELNQVVSN</sequence>
<feature type="domain" description="CusB-like beta-barrel" evidence="2">
    <location>
        <begin position="150"/>
        <end position="223"/>
    </location>
</feature>
<dbReference type="Pfam" id="PF25954">
    <property type="entry name" value="Beta-barrel_RND_2"/>
    <property type="match status" value="1"/>
</dbReference>
<dbReference type="SUPFAM" id="SSF111369">
    <property type="entry name" value="HlyD-like secretion proteins"/>
    <property type="match status" value="1"/>
</dbReference>
<organism evidence="4 5">
    <name type="scientific">Marinobacterium aestuarii</name>
    <dbReference type="NCBI Taxonomy" id="1821621"/>
    <lineage>
        <taxon>Bacteria</taxon>
        <taxon>Pseudomonadati</taxon>
        <taxon>Pseudomonadota</taxon>
        <taxon>Gammaproteobacteria</taxon>
        <taxon>Oceanospirillales</taxon>
        <taxon>Oceanospirillaceae</taxon>
        <taxon>Marinobacterium</taxon>
    </lineage>
</organism>
<evidence type="ECO:0000313" key="5">
    <source>
        <dbReference type="Proteomes" id="UP000078070"/>
    </source>
</evidence>
<dbReference type="PANTHER" id="PTHR30469">
    <property type="entry name" value="MULTIDRUG RESISTANCE PROTEIN MDTA"/>
    <property type="match status" value="1"/>
</dbReference>
<evidence type="ECO:0000256" key="1">
    <source>
        <dbReference type="ARBA" id="ARBA00009477"/>
    </source>
</evidence>
<dbReference type="Gene3D" id="2.40.30.170">
    <property type="match status" value="1"/>
</dbReference>
<dbReference type="EMBL" id="CP015839">
    <property type="protein sequence ID" value="ANG65316.1"/>
    <property type="molecule type" value="Genomic_DNA"/>
</dbReference>
<dbReference type="Pfam" id="PF25973">
    <property type="entry name" value="BSH_CzcB"/>
    <property type="match status" value="1"/>
</dbReference>
<dbReference type="NCBIfam" id="TIGR01730">
    <property type="entry name" value="RND_mfp"/>
    <property type="match status" value="1"/>
</dbReference>
<comment type="similarity">
    <text evidence="1">Belongs to the membrane fusion protein (MFP) (TC 8.A.1) family.</text>
</comment>
<reference evidence="4 5" key="2">
    <citation type="journal article" date="2018" name="Int. J. Syst. Evol. Microbiol.">
        <title>Marinobacterium aestuarii sp. nov., a benzene-degrading marine bacterium isolated from estuary sediment.</title>
        <authorList>
            <person name="Bae S.S."/>
            <person name="Jung J."/>
            <person name="Chung D."/>
            <person name="Baek K."/>
        </authorList>
    </citation>
    <scope>NUCLEOTIDE SEQUENCE [LARGE SCALE GENOMIC DNA]</scope>
    <source>
        <strain evidence="4 5">ST58-10</strain>
    </source>
</reference>
<dbReference type="AlphaFoldDB" id="A0A1A9F508"/>
<dbReference type="Proteomes" id="UP000078070">
    <property type="component" value="Chromosome"/>
</dbReference>
<dbReference type="InterPro" id="IPR058792">
    <property type="entry name" value="Beta-barrel_RND_2"/>
</dbReference>
<feature type="domain" description="CzcB-like barrel-sandwich hybrid" evidence="3">
    <location>
        <begin position="20"/>
        <end position="138"/>
    </location>
</feature>
<gene>
    <name evidence="4" type="ORF">A8C75_16340</name>
</gene>
<dbReference type="GO" id="GO:0015562">
    <property type="term" value="F:efflux transmembrane transporter activity"/>
    <property type="evidence" value="ECO:0007669"/>
    <property type="project" value="TreeGrafter"/>
</dbReference>
<evidence type="ECO:0000259" key="3">
    <source>
        <dbReference type="Pfam" id="PF25973"/>
    </source>
</evidence>
<reference evidence="5" key="1">
    <citation type="submission" date="2016-05" db="EMBL/GenBank/DDBJ databases">
        <authorList>
            <person name="Baek K."/>
            <person name="Yang S.-J."/>
        </authorList>
    </citation>
    <scope>NUCLEOTIDE SEQUENCE [LARGE SCALE GENOMIC DNA]</scope>
    <source>
        <strain evidence="5">ST58-10</strain>
    </source>
</reference>
<dbReference type="KEGG" id="mars:A8C75_16340"/>
<dbReference type="InterPro" id="IPR058647">
    <property type="entry name" value="BSH_CzcB-like"/>
</dbReference>
<protein>
    <submittedName>
        <fullName evidence="4">Efflux transporter periplasmic adaptor subunit</fullName>
    </submittedName>
</protein>
<accession>A0A1A9F508</accession>